<dbReference type="GO" id="GO:0003676">
    <property type="term" value="F:nucleic acid binding"/>
    <property type="evidence" value="ECO:0007669"/>
    <property type="project" value="InterPro"/>
</dbReference>
<accession>A0A133VN34</accession>
<protein>
    <recommendedName>
        <fullName evidence="3">PD(D/E)XK endonuclease domain-containing protein</fullName>
    </recommendedName>
</protein>
<dbReference type="EMBL" id="LHYK01000028">
    <property type="protein sequence ID" value="KXB07862.1"/>
    <property type="molecule type" value="Genomic_DNA"/>
</dbReference>
<evidence type="ECO:0008006" key="3">
    <source>
        <dbReference type="Google" id="ProtNLM"/>
    </source>
</evidence>
<dbReference type="Proteomes" id="UP000070256">
    <property type="component" value="Unassembled WGS sequence"/>
</dbReference>
<organism evidence="1 2">
    <name type="scientific">candidate division MSBL1 archaeon SCGC-AAA385D11</name>
    <dbReference type="NCBI Taxonomy" id="1698286"/>
    <lineage>
        <taxon>Archaea</taxon>
        <taxon>Methanobacteriati</taxon>
        <taxon>Methanobacteriota</taxon>
        <taxon>candidate division MSBL1</taxon>
    </lineage>
</organism>
<proteinExistence type="predicted"/>
<comment type="caution">
    <text evidence="1">The sequence shown here is derived from an EMBL/GenBank/DDBJ whole genome shotgun (WGS) entry which is preliminary data.</text>
</comment>
<evidence type="ECO:0000313" key="2">
    <source>
        <dbReference type="Proteomes" id="UP000070256"/>
    </source>
</evidence>
<sequence length="153" mass="17805">MSDKELTGLAGEFEVASELCRRGFYAQLTLKSRERTDVIVTRDEGFIRVQVKSKVGSCWPGCKGVYGKDSLLFFVDFEGKDLTERPDFYLLKPGEWRSLLEEALEDKVESGKVKIDEKNIPIWPDQEFKGYDVHPEEIKEHKERWDKVEESLR</sequence>
<dbReference type="Gene3D" id="3.40.1350.10">
    <property type="match status" value="1"/>
</dbReference>
<gene>
    <name evidence="1" type="ORF">AKJ58_01615</name>
</gene>
<keyword evidence="2" id="KW-1185">Reference proteome</keyword>
<dbReference type="AlphaFoldDB" id="A0A133VN34"/>
<dbReference type="InterPro" id="IPR011856">
    <property type="entry name" value="tRNA_endonuc-like_dom_sf"/>
</dbReference>
<evidence type="ECO:0000313" key="1">
    <source>
        <dbReference type="EMBL" id="KXB07862.1"/>
    </source>
</evidence>
<reference evidence="1 2" key="1">
    <citation type="journal article" date="2016" name="Sci. Rep.">
        <title>Metabolic traits of an uncultured archaeal lineage -MSBL1- from brine pools of the Red Sea.</title>
        <authorList>
            <person name="Mwirichia R."/>
            <person name="Alam I."/>
            <person name="Rashid M."/>
            <person name="Vinu M."/>
            <person name="Ba-Alawi W."/>
            <person name="Anthony Kamau A."/>
            <person name="Kamanda Ngugi D."/>
            <person name="Goker M."/>
            <person name="Klenk H.P."/>
            <person name="Bajic V."/>
            <person name="Stingl U."/>
        </authorList>
    </citation>
    <scope>NUCLEOTIDE SEQUENCE [LARGE SCALE GENOMIC DNA]</scope>
    <source>
        <strain evidence="1">SCGC-AAA385D11</strain>
    </source>
</reference>
<name>A0A133VN34_9EURY</name>